<dbReference type="InterPro" id="IPR020103">
    <property type="entry name" value="PsdUridine_synth_cat_dom_sf"/>
</dbReference>
<feature type="region of interest" description="Disordered" evidence="4">
    <location>
        <begin position="110"/>
        <end position="201"/>
    </location>
</feature>
<dbReference type="Gene3D" id="3.30.530.20">
    <property type="match status" value="1"/>
</dbReference>
<dbReference type="GO" id="GO:0003723">
    <property type="term" value="F:RNA binding"/>
    <property type="evidence" value="ECO:0007669"/>
    <property type="project" value="InterPro"/>
</dbReference>
<name>A0A4U0WV71_9PEZI</name>
<evidence type="ECO:0000313" key="6">
    <source>
        <dbReference type="EMBL" id="TKA66967.1"/>
    </source>
</evidence>
<evidence type="ECO:0000313" key="7">
    <source>
        <dbReference type="Proteomes" id="UP000308768"/>
    </source>
</evidence>
<dbReference type="PANTHER" id="PTHR13326">
    <property type="entry name" value="TRNA PSEUDOURIDINE SYNTHASE D"/>
    <property type="match status" value="1"/>
</dbReference>
<reference evidence="6 7" key="1">
    <citation type="submission" date="2017-03" db="EMBL/GenBank/DDBJ databases">
        <title>Genomes of endolithic fungi from Antarctica.</title>
        <authorList>
            <person name="Coleine C."/>
            <person name="Masonjones S."/>
            <person name="Stajich J.E."/>
        </authorList>
    </citation>
    <scope>NUCLEOTIDE SEQUENCE [LARGE SCALE GENOMIC DNA]</scope>
    <source>
        <strain evidence="6 7">CCFEE 5187</strain>
    </source>
</reference>
<keyword evidence="3" id="KW-0413">Isomerase</keyword>
<evidence type="ECO:0000256" key="3">
    <source>
        <dbReference type="ARBA" id="ARBA00023235"/>
    </source>
</evidence>
<dbReference type="GO" id="GO:0009982">
    <property type="term" value="F:pseudouridine synthase activity"/>
    <property type="evidence" value="ECO:0007669"/>
    <property type="project" value="InterPro"/>
</dbReference>
<evidence type="ECO:0000259" key="5">
    <source>
        <dbReference type="PROSITE" id="PS50984"/>
    </source>
</evidence>
<evidence type="ECO:0000256" key="2">
    <source>
        <dbReference type="ARBA" id="ARBA00022694"/>
    </source>
</evidence>
<comment type="similarity">
    <text evidence="1">Belongs to the pseudouridine synthase TruD family.</text>
</comment>
<dbReference type="AlphaFoldDB" id="A0A4U0WV71"/>
<dbReference type="InterPro" id="IPR011760">
    <property type="entry name" value="PsdUridine_synth_TruD_insert"/>
</dbReference>
<gene>
    <name evidence="6" type="ORF">B0A49_05443</name>
</gene>
<accession>A0A4U0WV71</accession>
<dbReference type="GO" id="GO:0008033">
    <property type="term" value="P:tRNA processing"/>
    <property type="evidence" value="ECO:0007669"/>
    <property type="project" value="UniProtKB-KW"/>
</dbReference>
<evidence type="ECO:0000256" key="4">
    <source>
        <dbReference type="SAM" id="MobiDB-lite"/>
    </source>
</evidence>
<dbReference type="InterPro" id="IPR001656">
    <property type="entry name" value="PsdUridine_synth_TruD"/>
</dbReference>
<sequence length="990" mass="109747">MDTTDGSEEQPRKRMRLSSQDAPEGPLPRTRTSTAPMEEHTSQDSTQPAEDILRRAQLEKEAKAGITVFVTPDAPGFSGLLKQRYTDFLVNEILPSGKVLHLDNTAVPPRKRAAEEALKTETPAAAPNKKPTKDDAQAQPPDAEINRHDVVAEEARLKEEARVEEDSTETQPKRLVEMKAGEDQSKSEEAGRNEARTADVSPADRSLLQSLFGEKVAQSVIALHTKILARPGKKARDFNTITSAVIPDKDQRTSAHVAVRRMFSSRIDTVTADDGAIRISAAQPQNSWNNRDRTQAPSRNNSVPRAKGKAGWNELGGEYLHFTLYKENKDTMEVVYFIASQLKLAIKHFQFAGTKDRRAVTAQRVSAYRVHADTLAGINKRLRGAKVGGYEYRPTGLELGDLSGNEFLITLRECHFPGENGSSLEQKVELAKIVVGRAVGDFKRIGFLNYYGLQRFGSFANGTDTVGMKMLKGDLEGAINDILFFSPEVLAAAQDPDSKSIISADDKARAEALHVWKTTGKSAPALDKMPRKFQAETAIIRHLGWTNRKTGETRPHDWQGALGMIQRNLRLMYVHAYQSLVWNVVVGKRWELYGDRVVGGDLVIVGEHKDKESGSTHARLGEELDDQGELIVRPALEDSAATSEDPYARARALSKEEAESGQYNIYDIVLPLPGYDVKYPRNAIGDEYKTFMASERGGGLNPMDMRRKWKDVSLSGGYRKILARPGKDVSYEVRTYMRDDEQMVETDLERLQKKSGHAVSGDHKGDANGAADDGAEKKIAVVLKLQLGSSQYATMALRELMKGGTMSFKPDFHGVPEFFAHCHLRATPFTDNSFNNMAESTRIPTSTSVLESAVIQAPLSAVWHLIKLQDFSKWWSKLDKSEHVKNTSEETDVVKWVFTDGTVLEVKQEEHSTLNHYITYSIITSNPALSYTSVVSTIRCFEVTSGSSEGHTFITWSGNFSSDADAGVIEDAKFKRREALADLAKAATKK</sequence>
<dbReference type="Pfam" id="PF23943">
    <property type="entry name" value="PUS7L_N"/>
    <property type="match status" value="1"/>
</dbReference>
<feature type="region of interest" description="Disordered" evidence="4">
    <location>
        <begin position="1"/>
        <end position="52"/>
    </location>
</feature>
<organism evidence="6 7">
    <name type="scientific">Cryomyces minteri</name>
    <dbReference type="NCBI Taxonomy" id="331657"/>
    <lineage>
        <taxon>Eukaryota</taxon>
        <taxon>Fungi</taxon>
        <taxon>Dikarya</taxon>
        <taxon>Ascomycota</taxon>
        <taxon>Pezizomycotina</taxon>
        <taxon>Dothideomycetes</taxon>
        <taxon>Dothideomycetes incertae sedis</taxon>
        <taxon>Cryomyces</taxon>
    </lineage>
</organism>
<keyword evidence="7" id="KW-1185">Reference proteome</keyword>
<protein>
    <recommendedName>
        <fullName evidence="5">TRUD domain-containing protein</fullName>
    </recommendedName>
</protein>
<feature type="compositionally biased region" description="Basic and acidic residues" evidence="4">
    <location>
        <begin position="144"/>
        <end position="197"/>
    </location>
</feature>
<keyword evidence="2" id="KW-0819">tRNA processing</keyword>
<dbReference type="CDD" id="cd02576">
    <property type="entry name" value="PseudoU_synth_ScPUS7"/>
    <property type="match status" value="1"/>
</dbReference>
<dbReference type="InterPro" id="IPR023393">
    <property type="entry name" value="START-like_dom_sf"/>
</dbReference>
<dbReference type="InterPro" id="IPR056963">
    <property type="entry name" value="PUS7L_N"/>
</dbReference>
<dbReference type="InterPro" id="IPR042214">
    <property type="entry name" value="TruD_catalytic"/>
</dbReference>
<dbReference type="GO" id="GO:0005634">
    <property type="term" value="C:nucleus"/>
    <property type="evidence" value="ECO:0007669"/>
    <property type="project" value="TreeGrafter"/>
</dbReference>
<dbReference type="STRING" id="331657.A0A4U0WV71"/>
<dbReference type="InterPro" id="IPR020119">
    <property type="entry name" value="PsdUridine_synth_TruD_CS"/>
</dbReference>
<dbReference type="EMBL" id="NAJN01000963">
    <property type="protein sequence ID" value="TKA66967.1"/>
    <property type="molecule type" value="Genomic_DNA"/>
</dbReference>
<feature type="compositionally biased region" description="Polar residues" evidence="4">
    <location>
        <begin position="282"/>
        <end position="303"/>
    </location>
</feature>
<dbReference type="PROSITE" id="PS01268">
    <property type="entry name" value="UPF0024"/>
    <property type="match status" value="1"/>
</dbReference>
<dbReference type="PROSITE" id="PS50984">
    <property type="entry name" value="TRUD"/>
    <property type="match status" value="1"/>
</dbReference>
<dbReference type="Proteomes" id="UP000308768">
    <property type="component" value="Unassembled WGS sequence"/>
</dbReference>
<comment type="caution">
    <text evidence="6">The sequence shown here is derived from an EMBL/GenBank/DDBJ whole genome shotgun (WGS) entry which is preliminary data.</text>
</comment>
<proteinExistence type="inferred from homology"/>
<dbReference type="SUPFAM" id="SSF55120">
    <property type="entry name" value="Pseudouridine synthase"/>
    <property type="match status" value="1"/>
</dbReference>
<feature type="region of interest" description="Disordered" evidence="4">
    <location>
        <begin position="281"/>
        <end position="308"/>
    </location>
</feature>
<dbReference type="SUPFAM" id="SSF55961">
    <property type="entry name" value="Bet v1-like"/>
    <property type="match status" value="1"/>
</dbReference>
<dbReference type="Gene3D" id="3.30.2350.20">
    <property type="entry name" value="TruD, catalytic domain"/>
    <property type="match status" value="2"/>
</dbReference>
<dbReference type="PANTHER" id="PTHR13326:SF21">
    <property type="entry name" value="PSEUDOURIDYLATE SYNTHASE PUS7L"/>
    <property type="match status" value="1"/>
</dbReference>
<dbReference type="Pfam" id="PF01142">
    <property type="entry name" value="TruD"/>
    <property type="match status" value="1"/>
</dbReference>
<evidence type="ECO:0000256" key="1">
    <source>
        <dbReference type="ARBA" id="ARBA00007953"/>
    </source>
</evidence>
<dbReference type="GO" id="GO:0001522">
    <property type="term" value="P:pseudouridine synthesis"/>
    <property type="evidence" value="ECO:0007669"/>
    <property type="project" value="InterPro"/>
</dbReference>
<dbReference type="OrthoDB" id="447290at2759"/>
<dbReference type="NCBIfam" id="TIGR00094">
    <property type="entry name" value="tRNA_TruD_broad"/>
    <property type="match status" value="1"/>
</dbReference>
<feature type="domain" description="TRUD" evidence="5">
    <location>
        <begin position="446"/>
        <end position="724"/>
    </location>
</feature>